<dbReference type="KEGG" id="prag:EKN56_12780"/>
<sequence length="73" mass="8470">MKFEYQDQGSIATLTITSTAFEFRRHNRVVDAVLLRANVTMRRSGFFFLTTVIKGKTPAVMRAYKLAIREIER</sequence>
<organism evidence="1 2">
    <name type="scientific">Limnobaculum zhutongyuii</name>
    <dbReference type="NCBI Taxonomy" id="2498113"/>
    <lineage>
        <taxon>Bacteria</taxon>
        <taxon>Pseudomonadati</taxon>
        <taxon>Pseudomonadota</taxon>
        <taxon>Gammaproteobacteria</taxon>
        <taxon>Enterobacterales</taxon>
        <taxon>Budviciaceae</taxon>
        <taxon>Limnobaculum</taxon>
    </lineage>
</organism>
<dbReference type="AlphaFoldDB" id="A0A411WLS0"/>
<keyword evidence="2" id="KW-1185">Reference proteome</keyword>
<dbReference type="EMBL" id="CP034752">
    <property type="protein sequence ID" value="QBH97191.1"/>
    <property type="molecule type" value="Genomic_DNA"/>
</dbReference>
<dbReference type="OrthoDB" id="6461425at2"/>
<name>A0A411WLS0_9GAMM</name>
<accession>A0A411WLS0</accession>
<reference evidence="1 2" key="1">
    <citation type="submission" date="2019-03" db="EMBL/GenBank/DDBJ databases">
        <title>Pragia sp. nov. isolated from the gut tract of Carduelis flavirostris.</title>
        <authorList>
            <person name="Ge Y."/>
        </authorList>
    </citation>
    <scope>NUCLEOTIDE SEQUENCE [LARGE SCALE GENOMIC DNA]</scope>
    <source>
        <strain evidence="1 2">CF-458</strain>
    </source>
</reference>
<proteinExistence type="predicted"/>
<dbReference type="Proteomes" id="UP000293154">
    <property type="component" value="Chromosome"/>
</dbReference>
<dbReference type="RefSeq" id="WP_130592129.1">
    <property type="nucleotide sequence ID" value="NZ_CP034752.1"/>
</dbReference>
<evidence type="ECO:0000313" key="1">
    <source>
        <dbReference type="EMBL" id="QBH97191.1"/>
    </source>
</evidence>
<evidence type="ECO:0000313" key="2">
    <source>
        <dbReference type="Proteomes" id="UP000293154"/>
    </source>
</evidence>
<protein>
    <submittedName>
        <fullName evidence="1">Uncharacterized protein</fullName>
    </submittedName>
</protein>
<gene>
    <name evidence="1" type="ORF">EKN56_12780</name>
</gene>